<dbReference type="Proteomes" id="UP001233271">
    <property type="component" value="Chromosome 1"/>
</dbReference>
<evidence type="ECO:0000256" key="2">
    <source>
        <dbReference type="ARBA" id="ARBA00010992"/>
    </source>
</evidence>
<dbReference type="KEGG" id="ccac:CcaHIS019_0108980"/>
<evidence type="ECO:0000313" key="11">
    <source>
        <dbReference type="EMBL" id="BEI88180.1"/>
    </source>
</evidence>
<keyword evidence="3 8" id="KW-0813">Transport</keyword>
<dbReference type="Gene3D" id="1.20.1250.20">
    <property type="entry name" value="MFS general substrate transporter like domains"/>
    <property type="match status" value="1"/>
</dbReference>
<feature type="transmembrane region" description="Helical" evidence="9">
    <location>
        <begin position="478"/>
        <end position="497"/>
    </location>
</feature>
<feature type="transmembrane region" description="Helical" evidence="9">
    <location>
        <begin position="222"/>
        <end position="241"/>
    </location>
</feature>
<feature type="transmembrane region" description="Helical" evidence="9">
    <location>
        <begin position="130"/>
        <end position="150"/>
    </location>
</feature>
<comment type="similarity">
    <text evidence="2 8">Belongs to the major facilitator superfamily. Sugar transporter (TC 2.A.1.1) family.</text>
</comment>
<feature type="transmembrane region" description="Helical" evidence="9">
    <location>
        <begin position="58"/>
        <end position="82"/>
    </location>
</feature>
<feature type="transmembrane region" description="Helical" evidence="9">
    <location>
        <begin position="156"/>
        <end position="176"/>
    </location>
</feature>
<dbReference type="AlphaFoldDB" id="A0AA48I5E5"/>
<dbReference type="Pfam" id="PF00083">
    <property type="entry name" value="Sugar_tr"/>
    <property type="match status" value="1"/>
</dbReference>
<evidence type="ECO:0000256" key="7">
    <source>
        <dbReference type="ARBA" id="ARBA00049119"/>
    </source>
</evidence>
<dbReference type="PRINTS" id="PR00171">
    <property type="entry name" value="SUGRTRNSPORT"/>
</dbReference>
<feature type="transmembrane region" description="Helical" evidence="9">
    <location>
        <begin position="354"/>
        <end position="372"/>
    </location>
</feature>
<dbReference type="PROSITE" id="PS50850">
    <property type="entry name" value="MFS"/>
    <property type="match status" value="1"/>
</dbReference>
<comment type="catalytic activity">
    <reaction evidence="7">
        <text>myo-inositol(out) + H(+)(out) = myo-inositol(in) + H(+)(in)</text>
        <dbReference type="Rhea" id="RHEA:60364"/>
        <dbReference type="ChEBI" id="CHEBI:15378"/>
        <dbReference type="ChEBI" id="CHEBI:17268"/>
    </reaction>
</comment>
<dbReference type="InterPro" id="IPR036259">
    <property type="entry name" value="MFS_trans_sf"/>
</dbReference>
<dbReference type="SUPFAM" id="SSF103473">
    <property type="entry name" value="MFS general substrate transporter"/>
    <property type="match status" value="1"/>
</dbReference>
<sequence>MESKAAISHVEISTGGSVDKLDESASFTNPSHDRAIALAMARAADPGPRAFSPRAIQLLCIVLVVCMCSGDSGFDGTVMGAINSMIQFQAYFGLEGAAKSTGIVFGMYTVGQVAAAFLAAYLPDKFGRRWGMFIGNIILVVGAFLCGFSKNMGMLLAGRFLVGMGCSAAAAAGKSYLSEITSPWNRGRYMGLQNSFYYVGQLLASGIAIPMGRMATDWSWRVPMILQCMLAVINIAFVLFLPESPRWLFSRGHEEEAIKILAKLHSQDNDVNSPLVQMEVSEFRDSIALDGADQRWWDFRPLFNSHSGRYRFGMCVIVSCWGQLSGNGLITYYLPSLLQLAGIVNRDRQRVLNFVNSITSFAAALTGTAIVDKVGRRKLMLTAAISCTCGLAIVAGLLSDAGHKNAMRANAGITFIYLFMMCYSFGWTPLQGLYPAECLAFEVRAKGLALQGWFTNVFSLINTFGLPSALKALSWKTYLIFMVWDIVGVAVIYLFTVETKQLSLEELDEVFESKNPKKTSFALSAAARERAAEERKVLAAAGL</sequence>
<dbReference type="FunFam" id="1.20.1250.20:FF:000134">
    <property type="entry name" value="MFS sugar transporter protein"/>
    <property type="match status" value="1"/>
</dbReference>
<dbReference type="GO" id="GO:0005351">
    <property type="term" value="F:carbohydrate:proton symporter activity"/>
    <property type="evidence" value="ECO:0007669"/>
    <property type="project" value="TreeGrafter"/>
</dbReference>
<evidence type="ECO:0000256" key="5">
    <source>
        <dbReference type="ARBA" id="ARBA00022989"/>
    </source>
</evidence>
<gene>
    <name evidence="11" type="ORF">CcaverHIS019_0108980</name>
</gene>
<evidence type="ECO:0000256" key="6">
    <source>
        <dbReference type="ARBA" id="ARBA00023136"/>
    </source>
</evidence>
<dbReference type="InterPro" id="IPR005828">
    <property type="entry name" value="MFS_sugar_transport-like"/>
</dbReference>
<reference evidence="11" key="1">
    <citation type="journal article" date="2023" name="BMC Genomics">
        <title>Chromosome-level genome assemblies of Cutaneotrichosporon spp. (Trichosporonales, Basidiomycota) reveal imbalanced evolution between nucleotide sequences and chromosome synteny.</title>
        <authorList>
            <person name="Kobayashi Y."/>
            <person name="Kayamori A."/>
            <person name="Aoki K."/>
            <person name="Shiwa Y."/>
            <person name="Matsutani M."/>
            <person name="Fujita N."/>
            <person name="Sugita T."/>
            <person name="Iwasaki W."/>
            <person name="Tanaka N."/>
            <person name="Takashima M."/>
        </authorList>
    </citation>
    <scope>NUCLEOTIDE SEQUENCE</scope>
    <source>
        <strain evidence="11">HIS019</strain>
    </source>
</reference>
<keyword evidence="12" id="KW-1185">Reference proteome</keyword>
<dbReference type="EMBL" id="AP028212">
    <property type="protein sequence ID" value="BEI88180.1"/>
    <property type="molecule type" value="Genomic_DNA"/>
</dbReference>
<comment type="subcellular location">
    <subcellularLocation>
        <location evidence="1">Membrane</location>
        <topology evidence="1">Multi-pass membrane protein</topology>
    </subcellularLocation>
</comment>
<evidence type="ECO:0000256" key="8">
    <source>
        <dbReference type="RuleBase" id="RU003346"/>
    </source>
</evidence>
<dbReference type="InterPro" id="IPR020846">
    <property type="entry name" value="MFS_dom"/>
</dbReference>
<evidence type="ECO:0000259" key="10">
    <source>
        <dbReference type="PROSITE" id="PS50850"/>
    </source>
</evidence>
<dbReference type="RefSeq" id="XP_060453446.1">
    <property type="nucleotide sequence ID" value="XM_060604206.1"/>
</dbReference>
<evidence type="ECO:0000256" key="4">
    <source>
        <dbReference type="ARBA" id="ARBA00022692"/>
    </source>
</evidence>
<feature type="transmembrane region" description="Helical" evidence="9">
    <location>
        <begin position="196"/>
        <end position="216"/>
    </location>
</feature>
<keyword evidence="4 9" id="KW-0812">Transmembrane</keyword>
<keyword evidence="5 9" id="KW-1133">Transmembrane helix</keyword>
<dbReference type="InterPro" id="IPR003663">
    <property type="entry name" value="Sugar/inositol_transpt"/>
</dbReference>
<accession>A0AA48I5E5</accession>
<feature type="domain" description="Major facilitator superfamily (MFS) profile" evidence="10">
    <location>
        <begin position="61"/>
        <end position="500"/>
    </location>
</feature>
<evidence type="ECO:0000256" key="3">
    <source>
        <dbReference type="ARBA" id="ARBA00022448"/>
    </source>
</evidence>
<protein>
    <recommendedName>
        <fullName evidence="10">Major facilitator superfamily (MFS) profile domain-containing protein</fullName>
    </recommendedName>
</protein>
<dbReference type="NCBIfam" id="TIGR00879">
    <property type="entry name" value="SP"/>
    <property type="match status" value="1"/>
</dbReference>
<organism evidence="11 12">
    <name type="scientific">Cutaneotrichosporon cavernicola</name>
    <dbReference type="NCBI Taxonomy" id="279322"/>
    <lineage>
        <taxon>Eukaryota</taxon>
        <taxon>Fungi</taxon>
        <taxon>Dikarya</taxon>
        <taxon>Basidiomycota</taxon>
        <taxon>Agaricomycotina</taxon>
        <taxon>Tremellomycetes</taxon>
        <taxon>Trichosporonales</taxon>
        <taxon>Trichosporonaceae</taxon>
        <taxon>Cutaneotrichosporon</taxon>
    </lineage>
</organism>
<dbReference type="PANTHER" id="PTHR48022">
    <property type="entry name" value="PLASTIDIC GLUCOSE TRANSPORTER 4"/>
    <property type="match status" value="1"/>
</dbReference>
<dbReference type="GO" id="GO:0016020">
    <property type="term" value="C:membrane"/>
    <property type="evidence" value="ECO:0007669"/>
    <property type="project" value="UniProtKB-SubCell"/>
</dbReference>
<proteinExistence type="inferred from homology"/>
<evidence type="ECO:0000256" key="9">
    <source>
        <dbReference type="SAM" id="Phobius"/>
    </source>
</evidence>
<evidence type="ECO:0000313" key="12">
    <source>
        <dbReference type="Proteomes" id="UP001233271"/>
    </source>
</evidence>
<name>A0AA48I5E5_9TREE</name>
<feature type="transmembrane region" description="Helical" evidence="9">
    <location>
        <begin position="448"/>
        <end position="466"/>
    </location>
</feature>
<dbReference type="PANTHER" id="PTHR48022:SF79">
    <property type="entry name" value="LACTOSE PERMEASE, PUTATIVE (AFU_ORTHOLOGUE AFUA_6G01860)-RELATED"/>
    <property type="match status" value="1"/>
</dbReference>
<keyword evidence="6 9" id="KW-0472">Membrane</keyword>
<dbReference type="GeneID" id="85492051"/>
<evidence type="ECO:0000256" key="1">
    <source>
        <dbReference type="ARBA" id="ARBA00004141"/>
    </source>
</evidence>
<feature type="transmembrane region" description="Helical" evidence="9">
    <location>
        <begin position="379"/>
        <end position="399"/>
    </location>
</feature>
<feature type="transmembrane region" description="Helical" evidence="9">
    <location>
        <begin position="102"/>
        <end position="123"/>
    </location>
</feature>
<dbReference type="InterPro" id="IPR050360">
    <property type="entry name" value="MFS_Sugar_Transporters"/>
</dbReference>
<feature type="transmembrane region" description="Helical" evidence="9">
    <location>
        <begin position="411"/>
        <end position="436"/>
    </location>
</feature>